<gene>
    <name evidence="1" type="ORF">MLD38_035579</name>
</gene>
<sequence>MVTFSACMLMNIELTAGRVLSAMATFRMLQDLIFDLPDLLNIIQQAKVSADRIATYLQEEEIHHDAIEYVPRDESEFDIKIQDGKFVWSSRAR</sequence>
<evidence type="ECO:0000313" key="2">
    <source>
        <dbReference type="Proteomes" id="UP001057402"/>
    </source>
</evidence>
<organism evidence="1 2">
    <name type="scientific">Melastoma candidum</name>
    <dbReference type="NCBI Taxonomy" id="119954"/>
    <lineage>
        <taxon>Eukaryota</taxon>
        <taxon>Viridiplantae</taxon>
        <taxon>Streptophyta</taxon>
        <taxon>Embryophyta</taxon>
        <taxon>Tracheophyta</taxon>
        <taxon>Spermatophyta</taxon>
        <taxon>Magnoliopsida</taxon>
        <taxon>eudicotyledons</taxon>
        <taxon>Gunneridae</taxon>
        <taxon>Pentapetalae</taxon>
        <taxon>rosids</taxon>
        <taxon>malvids</taxon>
        <taxon>Myrtales</taxon>
        <taxon>Melastomataceae</taxon>
        <taxon>Melastomatoideae</taxon>
        <taxon>Melastomateae</taxon>
        <taxon>Melastoma</taxon>
    </lineage>
</organism>
<protein>
    <submittedName>
        <fullName evidence="1">Uncharacterized protein</fullName>
    </submittedName>
</protein>
<keyword evidence="2" id="KW-1185">Reference proteome</keyword>
<reference evidence="2" key="1">
    <citation type="journal article" date="2023" name="Front. Plant Sci.">
        <title>Chromosomal-level genome assembly of Melastoma candidum provides insights into trichome evolution.</title>
        <authorList>
            <person name="Zhong Y."/>
            <person name="Wu W."/>
            <person name="Sun C."/>
            <person name="Zou P."/>
            <person name="Liu Y."/>
            <person name="Dai S."/>
            <person name="Zhou R."/>
        </authorList>
    </citation>
    <scope>NUCLEOTIDE SEQUENCE [LARGE SCALE GENOMIC DNA]</scope>
</reference>
<dbReference type="EMBL" id="CM042890">
    <property type="protein sequence ID" value="KAI4310613.1"/>
    <property type="molecule type" value="Genomic_DNA"/>
</dbReference>
<comment type="caution">
    <text evidence="1">The sequence shown here is derived from an EMBL/GenBank/DDBJ whole genome shotgun (WGS) entry which is preliminary data.</text>
</comment>
<dbReference type="Proteomes" id="UP001057402">
    <property type="component" value="Chromosome 11"/>
</dbReference>
<evidence type="ECO:0000313" key="1">
    <source>
        <dbReference type="EMBL" id="KAI4310613.1"/>
    </source>
</evidence>
<proteinExistence type="predicted"/>
<name>A0ACB9LHY5_9MYRT</name>
<accession>A0ACB9LHY5</accession>